<accession>A0AA96LTS7</accession>
<gene>
    <name evidence="1" type="ORF">MJB10_26305</name>
</gene>
<reference evidence="1" key="1">
    <citation type="submission" date="2022-02" db="EMBL/GenBank/DDBJ databases">
        <title>Paenibacillus sp. MBLB1832 Whole Genome Shotgun Sequencing.</title>
        <authorList>
            <person name="Hwang C.Y."/>
            <person name="Cho E.-S."/>
            <person name="Seo M.-J."/>
        </authorList>
    </citation>
    <scope>NUCLEOTIDE SEQUENCE</scope>
    <source>
        <strain evidence="1">MBLB1832</strain>
    </source>
</reference>
<sequence>MAKRFFSNDSFWNTKIEQNPKILSRSDHYIKLMKEADAEGGFHINLHAWTIPVYEVTKDTPKVTVAKRMKDHTGEGSAFYKNSKAFIDQHNDHPRGHGPGFGIDVPIPEDAVPDKESDSHMALVDYEQGIAWDMWAAERKSDGSWWSCTGMTYDLYGSGVFNPADFPIHNGESIHLYGPSRASGVPIIAGLIMHDELTSGKIEHKLACACACVGLLEHVFPPAIWTDGAYPNGIPEGTLIQLDPEVDLDAFGLSQEEKIIAKALQEYGAVMTDYAGGVTLYGEGLWSNKTKSWDGLLDENGLRNIPFDKYRCIESGVTVEKGMVPMPHKLLFKTYYDQTGLPEHDFK</sequence>
<keyword evidence="2" id="KW-1185">Reference proteome</keyword>
<evidence type="ECO:0000313" key="1">
    <source>
        <dbReference type="EMBL" id="WNR44530.1"/>
    </source>
</evidence>
<organism evidence="1 2">
    <name type="scientific">Paenibacillus roseopurpureus</name>
    <dbReference type="NCBI Taxonomy" id="2918901"/>
    <lineage>
        <taxon>Bacteria</taxon>
        <taxon>Bacillati</taxon>
        <taxon>Bacillota</taxon>
        <taxon>Bacilli</taxon>
        <taxon>Bacillales</taxon>
        <taxon>Paenibacillaceae</taxon>
        <taxon>Paenibacillus</taxon>
    </lineage>
</organism>
<proteinExistence type="predicted"/>
<dbReference type="KEGG" id="proo:MJB10_26305"/>
<evidence type="ECO:0000313" key="2">
    <source>
        <dbReference type="Proteomes" id="UP001304650"/>
    </source>
</evidence>
<dbReference type="AlphaFoldDB" id="A0AA96LTS7"/>
<protein>
    <submittedName>
        <fullName evidence="1">Uncharacterized protein</fullName>
    </submittedName>
</protein>
<name>A0AA96LTS7_9BACL</name>
<dbReference type="RefSeq" id="WP_314800175.1">
    <property type="nucleotide sequence ID" value="NZ_CP130319.1"/>
</dbReference>
<dbReference type="EMBL" id="CP130319">
    <property type="protein sequence ID" value="WNR44530.1"/>
    <property type="molecule type" value="Genomic_DNA"/>
</dbReference>
<dbReference type="Proteomes" id="UP001304650">
    <property type="component" value="Chromosome"/>
</dbReference>